<protein>
    <submittedName>
        <fullName evidence="1">NACHT domain-containing protein</fullName>
    </submittedName>
</protein>
<proteinExistence type="predicted"/>
<accession>A0ACC0QVF1</accession>
<gene>
    <name evidence="1" type="ORF">NCS57_00900500</name>
</gene>
<keyword evidence="2" id="KW-1185">Reference proteome</keyword>
<name>A0ACC0QVF1_9HYPO</name>
<sequence length="1228" mass="137298">MASLKRKRLNSASDRRTANTTGPVHAEGSSRVQVGNSFTEVHNHEGRQANDECLRDLRTTDPRIDKTRIENDKGGLVQGSCNWVLEDSNFQQWRQGTNDRLLWVKGDPGKGKTMLLCGLIDELKKSQPSLSYFFCQATDSRINNATSVLRGLIYLLVVQDTSLTRHVRNKWDHGGKSTFDSPNGWHTLCNIFEDILHDHSKPTCLVIDALDECEGDSLSSLLNLIVSTASKFHHIKWLVSSRNLHDIERGLGGANVGGKLDISLEANASLVSKAVANYIDYKIDNLAKLSSELDLRKDVKETMQQKANGTFLWAALTLDQLNAEEDEELQDNSEMLDILNQVPEGLTNLYDRMWRQVSAQGSKNSRSCKVILATMFLAYRPLQLQELPMLAGFRGNLANHDTLVKLVRRCGSFLTIQQDADTVHFVHQSAKDFLTDNKNAFDGIFPSGMGGGHHQLFSRSVEAMATGLRQNIYGLRNPGVLTSEIEVPVPDPLAAMRYACVRWLDHFYEWVSSKRDRDQNDANDVVTFLQDKYLYWLEALGLCGNVIEGIASIRKLEALAAHNQWDHLATLVRDARRFVLANRQGIETAPLQVYVSALIFCPTSSWVRERFETMIPEWIKKKPIIQPEWDACLLTLEGHENDVVYLAFSPDSRIIASSSWNGVIKIWDPYTGACLNTISGHPSRAFELAFISNGPSTILASAGEESGGYSIKIWDPFNGGPPQRTFTMPNNMTHTIAFTEGGKTVVWVDEAGTLIKFDLDTGAFLDPIKLPAKPIAVSPDGQTIITYSSPERGCRVWAWDNPETDRLTLDGCIPKNDYVVFSPDSTKLVCVSETRDGHIQMWNLTTGFCFTTLYDSYDSVSRSLAFSPDGTMVAFGNAMDGAVNLCDTIIGTVQVFSGHSDTIWAVAISPNGRLSASGGDDKTIKIWDPTVRAPLDSDTGPNLGPQGWLLSPNGLWVASLIYDDDIRMWSSVTSEYVFNLRGPLPGWDGELADILEFSPCDRWLAFDGPGSIEIWDTTTWKIQHEFKGFRFSLSTNILALVPVESETIEIWDLHTGKLVSTFSSPLCEHDDYPQISFSPNGLWLALASWEGLEIWDWAAKKCIQVVNGYPDEISWHPTHGGLLHTFHGSYCVQGSTGNCSVDKVQTQDEYDEDEDQIQMIKDGEWITVQGLPVLWVPPQYRPRFRYHEDYGPVEERAVDCNKSGIAMLDNCNRVIYIEFDVPEIALKF</sequence>
<dbReference type="Proteomes" id="UP001065298">
    <property type="component" value="Chromosome 6"/>
</dbReference>
<evidence type="ECO:0000313" key="2">
    <source>
        <dbReference type="Proteomes" id="UP001065298"/>
    </source>
</evidence>
<reference evidence="1" key="1">
    <citation type="submission" date="2022-06" db="EMBL/GenBank/DDBJ databases">
        <title>Fusarium solani species complex genomes reveal bases of compartmentalisation and animal pathogenesis.</title>
        <authorList>
            <person name="Tsai I.J."/>
        </authorList>
    </citation>
    <scope>NUCLEOTIDE SEQUENCE</scope>
    <source>
        <strain evidence="1">Fu6.1</strain>
    </source>
</reference>
<organism evidence="1 2">
    <name type="scientific">Fusarium keratoplasticum</name>
    <dbReference type="NCBI Taxonomy" id="1328300"/>
    <lineage>
        <taxon>Eukaryota</taxon>
        <taxon>Fungi</taxon>
        <taxon>Dikarya</taxon>
        <taxon>Ascomycota</taxon>
        <taxon>Pezizomycotina</taxon>
        <taxon>Sordariomycetes</taxon>
        <taxon>Hypocreomycetidae</taxon>
        <taxon>Hypocreales</taxon>
        <taxon>Nectriaceae</taxon>
        <taxon>Fusarium</taxon>
        <taxon>Fusarium solani species complex</taxon>
    </lineage>
</organism>
<dbReference type="EMBL" id="CM046508">
    <property type="protein sequence ID" value="KAI8666742.1"/>
    <property type="molecule type" value="Genomic_DNA"/>
</dbReference>
<evidence type="ECO:0000313" key="1">
    <source>
        <dbReference type="EMBL" id="KAI8666742.1"/>
    </source>
</evidence>
<comment type="caution">
    <text evidence="1">The sequence shown here is derived from an EMBL/GenBank/DDBJ whole genome shotgun (WGS) entry which is preliminary data.</text>
</comment>